<dbReference type="Proteomes" id="UP000013304">
    <property type="component" value="Chromosome"/>
</dbReference>
<dbReference type="KEGG" id="sfi:SFUL_6656"/>
<evidence type="ECO:0000313" key="3">
    <source>
        <dbReference type="Proteomes" id="UP000013304"/>
    </source>
</evidence>
<organism evidence="2 3">
    <name type="scientific">Streptomyces microflavus DSM 40593</name>
    <dbReference type="NCBI Taxonomy" id="1303692"/>
    <lineage>
        <taxon>Bacteria</taxon>
        <taxon>Bacillati</taxon>
        <taxon>Actinomycetota</taxon>
        <taxon>Actinomycetes</taxon>
        <taxon>Kitasatosporales</taxon>
        <taxon>Streptomycetaceae</taxon>
        <taxon>Streptomyces</taxon>
    </lineage>
</organism>
<dbReference type="PATRIC" id="fig|1303692.3.peg.6701"/>
<dbReference type="EMBL" id="CP005080">
    <property type="protein sequence ID" value="AGK81536.1"/>
    <property type="molecule type" value="Genomic_DNA"/>
</dbReference>
<sequence>MALQRRENDLVVGLRVWAAAHGRSRYKAALIPLEDVWEVFRRVPNRNVDDAFEPAVLAALLNTLEAAGLIEQVQRRTPERVSLPVKVRLLAQAEPPVVPPMPMWHPDLSWLAAYWTSATAKQRSAYAAIDRWLKSGPDLFRIPLRERALEIFGTFGNEADFPMPEKTLDTLTSGPLFSDTGRLDELLHTFRPPPPLITETFTLEEDDSHYCRVGTGDVLFVVENSTTWWSLVESLPAGHRLGYVAWGLGGTFRASIRAIKAKHGITQIRYFGDLDTSGLRIPLRASGTALDLGLPPVQPAKRLYQALQSLGRPRPAAAKEASVSTGTAGELAQWLPAGCQAAGRQLLMDGHRLAQEWVSYRYLQRSSDWHDDVR</sequence>
<accession>N0CZP5</accession>
<feature type="domain" description="Wadjet protein JetD C-terminal" evidence="1">
    <location>
        <begin position="218"/>
        <end position="283"/>
    </location>
</feature>
<evidence type="ECO:0000259" key="1">
    <source>
        <dbReference type="Pfam" id="PF09983"/>
    </source>
</evidence>
<protein>
    <recommendedName>
        <fullName evidence="1">Wadjet protein JetD C-terminal domain-containing protein</fullName>
    </recommendedName>
</protein>
<reference evidence="2 3" key="1">
    <citation type="submission" date="2013-04" db="EMBL/GenBank/DDBJ databases">
        <title>Complete genome sequence of Streptomyces fulvissimus.</title>
        <authorList>
            <person name="Myronovskyi M."/>
            <person name="Tokovenko B."/>
            <person name="Manderscheid N."/>
            <person name="Petzke L."/>
            <person name="Luzhetskyy A."/>
        </authorList>
    </citation>
    <scope>NUCLEOTIDE SEQUENCE [LARGE SCALE GENOMIC DNA]</scope>
    <source>
        <strain evidence="2 3">DSM 40593</strain>
    </source>
</reference>
<dbReference type="InterPro" id="IPR024534">
    <property type="entry name" value="JetD_C"/>
</dbReference>
<dbReference type="RefSeq" id="WP_015612828.1">
    <property type="nucleotide sequence ID" value="NC_021177.1"/>
</dbReference>
<dbReference type="AlphaFoldDB" id="N0CZP5"/>
<dbReference type="eggNOG" id="COG4924">
    <property type="taxonomic scope" value="Bacteria"/>
</dbReference>
<dbReference type="HOGENOM" id="CLU_062230_0_0_11"/>
<name>N0CZP5_STRMI</name>
<gene>
    <name evidence="2" type="ORF">SFUL_6656</name>
</gene>
<dbReference type="Pfam" id="PF09983">
    <property type="entry name" value="JetD_C"/>
    <property type="match status" value="1"/>
</dbReference>
<proteinExistence type="predicted"/>
<evidence type="ECO:0000313" key="2">
    <source>
        <dbReference type="EMBL" id="AGK81536.1"/>
    </source>
</evidence>